<dbReference type="GO" id="GO:0016829">
    <property type="term" value="F:lyase activity"/>
    <property type="evidence" value="ECO:0007669"/>
    <property type="project" value="InterPro"/>
</dbReference>
<dbReference type="Pfam" id="PF06314">
    <property type="entry name" value="ADC"/>
    <property type="match status" value="1"/>
</dbReference>
<evidence type="ECO:0000313" key="1">
    <source>
        <dbReference type="EMBL" id="KZM68630.1"/>
    </source>
</evidence>
<dbReference type="InterPro" id="IPR023375">
    <property type="entry name" value="ADC_dom_sf"/>
</dbReference>
<accession>A0A164HM19</accession>
<dbReference type="Gene3D" id="2.40.400.10">
    <property type="entry name" value="Acetoacetate decarboxylase-like"/>
    <property type="match status" value="1"/>
</dbReference>
<dbReference type="STRING" id="455432.AWN90_12405"/>
<keyword evidence="2" id="KW-1185">Reference proteome</keyword>
<name>A0A164HM19_9NOCA</name>
<evidence type="ECO:0000313" key="2">
    <source>
        <dbReference type="Proteomes" id="UP000076512"/>
    </source>
</evidence>
<dbReference type="EMBL" id="LWGR01000021">
    <property type="protein sequence ID" value="KZM68630.1"/>
    <property type="molecule type" value="Genomic_DNA"/>
</dbReference>
<organism evidence="1 2">
    <name type="scientific">Nocardia terpenica</name>
    <dbReference type="NCBI Taxonomy" id="455432"/>
    <lineage>
        <taxon>Bacteria</taxon>
        <taxon>Bacillati</taxon>
        <taxon>Actinomycetota</taxon>
        <taxon>Actinomycetes</taxon>
        <taxon>Mycobacteriales</taxon>
        <taxon>Nocardiaceae</taxon>
        <taxon>Nocardia</taxon>
    </lineage>
</organism>
<dbReference type="AlphaFoldDB" id="A0A164HM19"/>
<proteinExistence type="predicted"/>
<dbReference type="Proteomes" id="UP000076512">
    <property type="component" value="Unassembled WGS sequence"/>
</dbReference>
<reference evidence="1 2" key="1">
    <citation type="submission" date="2016-04" db="EMBL/GenBank/DDBJ databases">
        <authorList>
            <person name="Evans L.H."/>
            <person name="Alamgir A."/>
            <person name="Owens N."/>
            <person name="Weber N.D."/>
            <person name="Virtaneva K."/>
            <person name="Barbian K."/>
            <person name="Babar A."/>
            <person name="Rosenke K."/>
        </authorList>
    </citation>
    <scope>NUCLEOTIDE SEQUENCE [LARGE SCALE GENOMIC DNA]</scope>
    <source>
        <strain evidence="1 2">IFM 0406</strain>
    </source>
</reference>
<comment type="caution">
    <text evidence="1">The sequence shown here is derived from an EMBL/GenBank/DDBJ whole genome shotgun (WGS) entry which is preliminary data.</text>
</comment>
<sequence>MRTCSTLEVVAVHTVLGEQVRMPVEIRVAEALSALYLVDETAARTLLAGTGLEPVRCAGRALCALAFVRYVDGDLGPYHEFAVALIARVPGRRRSTGAYIHWLPVNQEFTCAAGRQIWGFPKEVADIRLARRWRGKRCEVWLDGRMAVALEIRGGLPVPAVLGGASIAAYTQPDGVLRRTPWGMRPSRVRLRLGGGARLELGDHPVADELRALGLPGRAISTTRIGVLRMTFEDAMEVR</sequence>
<gene>
    <name evidence="1" type="ORF">AWN90_12405</name>
</gene>
<protein>
    <submittedName>
        <fullName evidence="1">Acetoacetate decarboxylase</fullName>
    </submittedName>
</protein>
<dbReference type="SUPFAM" id="SSF160104">
    <property type="entry name" value="Acetoacetate decarboxylase-like"/>
    <property type="match status" value="1"/>
</dbReference>
<dbReference type="InterPro" id="IPR010451">
    <property type="entry name" value="Acetoacetate_decarboxylase"/>
</dbReference>